<comment type="caution">
    <text evidence="2">The sequence shown here is derived from an EMBL/GenBank/DDBJ whole genome shotgun (WGS) entry which is preliminary data.</text>
</comment>
<dbReference type="Gene3D" id="1.10.3990.20">
    <property type="entry name" value="protein bp1543"/>
    <property type="match status" value="1"/>
</dbReference>
<dbReference type="InterPro" id="IPR027373">
    <property type="entry name" value="RHH_dom"/>
</dbReference>
<accession>A0ABS5FUB6</accession>
<organism evidence="2 3">
    <name type="scientific">Bradyrhizobium jicamae</name>
    <dbReference type="NCBI Taxonomy" id="280332"/>
    <lineage>
        <taxon>Bacteria</taxon>
        <taxon>Pseudomonadati</taxon>
        <taxon>Pseudomonadota</taxon>
        <taxon>Alphaproteobacteria</taxon>
        <taxon>Hyphomicrobiales</taxon>
        <taxon>Nitrobacteraceae</taxon>
        <taxon>Bradyrhizobium</taxon>
    </lineage>
</organism>
<name>A0ABS5FUB6_9BRAD</name>
<dbReference type="Proteomes" id="UP001315278">
    <property type="component" value="Unassembled WGS sequence"/>
</dbReference>
<dbReference type="EMBL" id="JAFCJH010000054">
    <property type="protein sequence ID" value="MBR0800433.1"/>
    <property type="molecule type" value="Genomic_DNA"/>
</dbReference>
<evidence type="ECO:0000313" key="2">
    <source>
        <dbReference type="EMBL" id="MBR0800433.1"/>
    </source>
</evidence>
<dbReference type="InterPro" id="IPR038268">
    <property type="entry name" value="RHH_sf"/>
</dbReference>
<dbReference type="Pfam" id="PF13467">
    <property type="entry name" value="RHH_4"/>
    <property type="match status" value="1"/>
</dbReference>
<gene>
    <name evidence="2" type="ORF">JQ615_34205</name>
</gene>
<dbReference type="RefSeq" id="WP_212494826.1">
    <property type="nucleotide sequence ID" value="NZ_JAFCJH010000054.1"/>
</dbReference>
<protein>
    <submittedName>
        <fullName evidence="2">Ribbon-helix-helix domain-containing protein</fullName>
    </submittedName>
</protein>
<reference evidence="3" key="1">
    <citation type="journal article" date="2021" name="ISME J.">
        <title>Evolutionary origin and ecological implication of a unique nif island in free-living Bradyrhizobium lineages.</title>
        <authorList>
            <person name="Tao J."/>
        </authorList>
    </citation>
    <scope>NUCLEOTIDE SEQUENCE [LARGE SCALE GENOMIC DNA]</scope>
    <source>
        <strain evidence="3">SZCCT0434</strain>
    </source>
</reference>
<evidence type="ECO:0000259" key="1">
    <source>
        <dbReference type="Pfam" id="PF13467"/>
    </source>
</evidence>
<proteinExistence type="predicted"/>
<keyword evidence="3" id="KW-1185">Reference proteome</keyword>
<feature type="domain" description="Ribbon-helix-helix" evidence="1">
    <location>
        <begin position="20"/>
        <end position="85"/>
    </location>
</feature>
<evidence type="ECO:0000313" key="3">
    <source>
        <dbReference type="Proteomes" id="UP001315278"/>
    </source>
</evidence>
<sequence>MDKLVPESSIARIDSGFSSRSHSIRLDGAVTSVRLENAFWDVLGLMAAEKALSVNQLIAKIHAEASGPNVPHNTASILRVICIEWVLEALKPTNA</sequence>